<gene>
    <name evidence="1" type="ORF">SRB5_57740</name>
</gene>
<organism evidence="1 2">
    <name type="scientific">Streptomyces smaragdinus</name>
    <dbReference type="NCBI Taxonomy" id="2585196"/>
    <lineage>
        <taxon>Bacteria</taxon>
        <taxon>Bacillati</taxon>
        <taxon>Actinomycetota</taxon>
        <taxon>Actinomycetes</taxon>
        <taxon>Kitasatosporales</taxon>
        <taxon>Streptomycetaceae</taxon>
        <taxon>Streptomyces</taxon>
    </lineage>
</organism>
<proteinExistence type="predicted"/>
<sequence length="253" mass="27751">MPDGRREWIERSLRWCVEEFGPEPLRGEVALPGAGLIPPGFDASQEQAERLVRRVCAVMGADPDGITVSLFEGEGGDDASSWSGHNRRRTVGRYLEADGGSRIELDVRKAQEPPAFAAVIAHELAHVRLLGENRSGKGLDDERLTDLLTVYLGMGVLTANAAYRFTKSDQGFSVLPLGDLTEYELTGADDMTYRLGYLSNREFGYALAYYTTLRGDPSPTWAIHLNPGVQVVLRQGLSHLASRPRAPRTPGEP</sequence>
<evidence type="ECO:0000313" key="2">
    <source>
        <dbReference type="Proteomes" id="UP000466345"/>
    </source>
</evidence>
<accession>A0A7K0CQ22</accession>
<evidence type="ECO:0000313" key="1">
    <source>
        <dbReference type="EMBL" id="MQY15590.1"/>
    </source>
</evidence>
<dbReference type="AlphaFoldDB" id="A0A7K0CQ22"/>
<reference evidence="1 2" key="1">
    <citation type="submission" date="2019-10" db="EMBL/GenBank/DDBJ databases">
        <title>Streptomyces smaragdinus sp. nov. and Streptomyces fabii sp. nov., isolated from the gut of fungus growing-termite Macrotermes natalensis.</title>
        <authorList>
            <person name="Schwitalla J."/>
            <person name="Benndorf R."/>
            <person name="Martin K."/>
            <person name="De Beer W."/>
            <person name="Kaster A.-K."/>
            <person name="Vollmers J."/>
            <person name="Poulsen M."/>
            <person name="Beemelmanns C."/>
        </authorList>
    </citation>
    <scope>NUCLEOTIDE SEQUENCE [LARGE SCALE GENOMIC DNA]</scope>
    <source>
        <strain evidence="1 2">RB5</strain>
    </source>
</reference>
<keyword evidence="2" id="KW-1185">Reference proteome</keyword>
<dbReference type="Proteomes" id="UP000466345">
    <property type="component" value="Unassembled WGS sequence"/>
</dbReference>
<dbReference type="EMBL" id="WEGJ01000036">
    <property type="protein sequence ID" value="MQY15590.1"/>
    <property type="molecule type" value="Genomic_DNA"/>
</dbReference>
<comment type="caution">
    <text evidence="1">The sequence shown here is derived from an EMBL/GenBank/DDBJ whole genome shotgun (WGS) entry which is preliminary data.</text>
</comment>
<name>A0A7K0CQ22_9ACTN</name>
<protein>
    <submittedName>
        <fullName evidence="1">Uncharacterized protein</fullName>
    </submittedName>
</protein>